<feature type="domain" description="DUF4440" evidence="1">
    <location>
        <begin position="39"/>
        <end position="149"/>
    </location>
</feature>
<evidence type="ECO:0000313" key="2">
    <source>
        <dbReference type="EMBL" id="MBB4631065.1"/>
    </source>
</evidence>
<dbReference type="Gene3D" id="3.10.450.50">
    <property type="match status" value="1"/>
</dbReference>
<dbReference type="GO" id="GO:0016853">
    <property type="term" value="F:isomerase activity"/>
    <property type="evidence" value="ECO:0007669"/>
    <property type="project" value="UniProtKB-KW"/>
</dbReference>
<proteinExistence type="predicted"/>
<dbReference type="SUPFAM" id="SSF54427">
    <property type="entry name" value="NTF2-like"/>
    <property type="match status" value="1"/>
</dbReference>
<evidence type="ECO:0000259" key="1">
    <source>
        <dbReference type="Pfam" id="PF14534"/>
    </source>
</evidence>
<keyword evidence="3" id="KW-1185">Reference proteome</keyword>
<protein>
    <submittedName>
        <fullName evidence="2">Ketosteroid isomerase-like protein</fullName>
    </submittedName>
</protein>
<sequence length="162" mass="17696">MNDRLDRRTVAAMGLAGGVLFATGARAEMMDPNAVLADIAAERRRFAETLQNHDHAALPAFFTADTIVLPANKPLAQGRDAAVAFWTAGTSDPARRLRSMFDMVDSLFADGMVIEAGRAQVFLITAGGDQLIDRGKYIVVWKHEGGRWKRHRDIFNSDGPVA</sequence>
<keyword evidence="2" id="KW-0413">Isomerase</keyword>
<comment type="caution">
    <text evidence="2">The sequence shown here is derived from an EMBL/GenBank/DDBJ whole genome shotgun (WGS) entry which is preliminary data.</text>
</comment>
<dbReference type="EMBL" id="JACHNZ010000005">
    <property type="protein sequence ID" value="MBB4631065.1"/>
    <property type="molecule type" value="Genomic_DNA"/>
</dbReference>
<evidence type="ECO:0000313" key="3">
    <source>
        <dbReference type="Proteomes" id="UP000566324"/>
    </source>
</evidence>
<dbReference type="AlphaFoldDB" id="A0A7W7B152"/>
<reference evidence="2 3" key="1">
    <citation type="submission" date="2020-08" db="EMBL/GenBank/DDBJ databases">
        <title>Genomic Encyclopedia of Type Strains, Phase IV (KMG-IV): sequencing the most valuable type-strain genomes for metagenomic binning, comparative biology and taxonomic classification.</title>
        <authorList>
            <person name="Goeker M."/>
        </authorList>
    </citation>
    <scope>NUCLEOTIDE SEQUENCE [LARGE SCALE GENOMIC DNA]</scope>
    <source>
        <strain evidence="2 3">DSM 17328</strain>
    </source>
</reference>
<dbReference type="Proteomes" id="UP000566324">
    <property type="component" value="Unassembled WGS sequence"/>
</dbReference>
<organism evidence="2 3">
    <name type="scientific">Sphingosinicella soli</name>
    <dbReference type="NCBI Taxonomy" id="333708"/>
    <lineage>
        <taxon>Bacteria</taxon>
        <taxon>Pseudomonadati</taxon>
        <taxon>Pseudomonadota</taxon>
        <taxon>Alphaproteobacteria</taxon>
        <taxon>Sphingomonadales</taxon>
        <taxon>Sphingosinicellaceae</taxon>
        <taxon>Sphingosinicella</taxon>
    </lineage>
</organism>
<dbReference type="InterPro" id="IPR032710">
    <property type="entry name" value="NTF2-like_dom_sf"/>
</dbReference>
<dbReference type="RefSeq" id="WP_184065101.1">
    <property type="nucleotide sequence ID" value="NZ_JACHNZ010000005.1"/>
</dbReference>
<dbReference type="InterPro" id="IPR027843">
    <property type="entry name" value="DUF4440"/>
</dbReference>
<name>A0A7W7B152_9SPHN</name>
<dbReference type="Pfam" id="PF14534">
    <property type="entry name" value="DUF4440"/>
    <property type="match status" value="1"/>
</dbReference>
<gene>
    <name evidence="2" type="ORF">GGQ98_000672</name>
</gene>
<accession>A0A7W7B152</accession>